<dbReference type="EMBL" id="JAAAPX010000241">
    <property type="protein sequence ID" value="KAF4226497.1"/>
    <property type="molecule type" value="Genomic_DNA"/>
</dbReference>
<evidence type="ECO:0000313" key="5">
    <source>
        <dbReference type="Proteomes" id="UP000653565"/>
    </source>
</evidence>
<dbReference type="SUPFAM" id="SSF51316">
    <property type="entry name" value="Mss4-like"/>
    <property type="match status" value="1"/>
</dbReference>
<dbReference type="PROSITE" id="PS01003">
    <property type="entry name" value="TCTP_2"/>
    <property type="match status" value="1"/>
</dbReference>
<dbReference type="Gene3D" id="2.170.150.10">
    <property type="entry name" value="Metal Binding Protein, Guanine Nucleotide Exchange Factor, Chain A"/>
    <property type="match status" value="1"/>
</dbReference>
<comment type="similarity">
    <text evidence="2">Belongs to the TCTP family.</text>
</comment>
<dbReference type="AlphaFoldDB" id="A0A8H4GR13"/>
<name>A0A8H4GR13_9EURO</name>
<evidence type="ECO:0000256" key="1">
    <source>
        <dbReference type="ARBA" id="ARBA00014759"/>
    </source>
</evidence>
<sequence>MIDTDENGDGVQTVNSIVHGFRLQPISFDNRASYQGYLKGYMKKVITSLKKRNTPGEEVSAFKKGAAAQSKRILDNFENWEFYTGESMDSDGMVVLLGYREDGITPFVMYWKHGLEEMEV</sequence>
<dbReference type="GO" id="GO:0005509">
    <property type="term" value="F:calcium ion binding"/>
    <property type="evidence" value="ECO:0007669"/>
    <property type="project" value="TreeGrafter"/>
</dbReference>
<protein>
    <recommendedName>
        <fullName evidence="1">Translationally-controlled tumor protein homolog</fullName>
    </recommendedName>
</protein>
<proteinExistence type="inferred from homology"/>
<evidence type="ECO:0000256" key="2">
    <source>
        <dbReference type="PROSITE-ProRule" id="PRU01133"/>
    </source>
</evidence>
<accession>A0A8H4GR13</accession>
<dbReference type="InterPro" id="IPR018103">
    <property type="entry name" value="Translation_control_tumour_CS"/>
</dbReference>
<organism evidence="4 5">
    <name type="scientific">Aspergillus fumigatiaffinis</name>
    <dbReference type="NCBI Taxonomy" id="340414"/>
    <lineage>
        <taxon>Eukaryota</taxon>
        <taxon>Fungi</taxon>
        <taxon>Dikarya</taxon>
        <taxon>Ascomycota</taxon>
        <taxon>Pezizomycotina</taxon>
        <taxon>Eurotiomycetes</taxon>
        <taxon>Eurotiomycetidae</taxon>
        <taxon>Eurotiales</taxon>
        <taxon>Aspergillaceae</taxon>
        <taxon>Aspergillus</taxon>
        <taxon>Aspergillus subgen. Fumigati</taxon>
    </lineage>
</organism>
<dbReference type="PROSITE" id="PS51797">
    <property type="entry name" value="TCTP_3"/>
    <property type="match status" value="1"/>
</dbReference>
<dbReference type="PANTHER" id="PTHR11991:SF0">
    <property type="entry name" value="TRANSLATIONALLY-CONTROLLED TUMOR PROTEIN"/>
    <property type="match status" value="1"/>
</dbReference>
<gene>
    <name evidence="4" type="ORF">CNMCM6805_004535</name>
</gene>
<dbReference type="InterPro" id="IPR011057">
    <property type="entry name" value="Mss4-like_sf"/>
</dbReference>
<dbReference type="InterPro" id="IPR011323">
    <property type="entry name" value="Mss4/transl-control_tumour"/>
</dbReference>
<dbReference type="PANTHER" id="PTHR11991">
    <property type="entry name" value="TRANSLATIONALLY CONTROLLED TUMOR PROTEIN-RELATED"/>
    <property type="match status" value="1"/>
</dbReference>
<dbReference type="Proteomes" id="UP000653565">
    <property type="component" value="Unassembled WGS sequence"/>
</dbReference>
<keyword evidence="5" id="KW-1185">Reference proteome</keyword>
<feature type="domain" description="TCTP" evidence="3">
    <location>
        <begin position="1"/>
        <end position="120"/>
    </location>
</feature>
<comment type="caution">
    <text evidence="4">The sequence shown here is derived from an EMBL/GenBank/DDBJ whole genome shotgun (WGS) entry which is preliminary data.</text>
</comment>
<evidence type="ECO:0000259" key="3">
    <source>
        <dbReference type="PROSITE" id="PS51797"/>
    </source>
</evidence>
<dbReference type="InterPro" id="IPR018105">
    <property type="entry name" value="Translational_control_tumour_p"/>
</dbReference>
<dbReference type="GO" id="GO:0005737">
    <property type="term" value="C:cytoplasm"/>
    <property type="evidence" value="ECO:0007669"/>
    <property type="project" value="TreeGrafter"/>
</dbReference>
<dbReference type="InterPro" id="IPR034737">
    <property type="entry name" value="TCTP"/>
</dbReference>
<reference evidence="4" key="1">
    <citation type="journal article" date="2020" name="bioRxiv">
        <title>Genomic and phenotypic heterogeneity of clinical isolates of the human pathogens Aspergillus fumigatus, Aspergillus lentulus and Aspergillus fumigatiaffinis.</title>
        <authorList>
            <person name="dos Santos R.A.C."/>
            <person name="Steenwyk J.L."/>
            <person name="Rivero-Menendez O."/>
            <person name="Mead M.E."/>
            <person name="Silva L.P."/>
            <person name="Bastos R.W."/>
            <person name="Alastruey-Izquierdo A."/>
            <person name="Goldman G.H."/>
            <person name="Rokas A."/>
        </authorList>
    </citation>
    <scope>NUCLEOTIDE SEQUENCE</scope>
    <source>
        <strain evidence="4">CNM-CM6805</strain>
    </source>
</reference>
<dbReference type="Pfam" id="PF00838">
    <property type="entry name" value="TCTP"/>
    <property type="match status" value="1"/>
</dbReference>
<reference evidence="4" key="2">
    <citation type="submission" date="2020-04" db="EMBL/GenBank/DDBJ databases">
        <authorList>
            <person name="Santos R.A.C."/>
            <person name="Steenwyk J.L."/>
            <person name="Rivero-Menendez O."/>
            <person name="Mead M.E."/>
            <person name="Silva L.P."/>
            <person name="Bastos R.W."/>
            <person name="Alastruey-Izquierdo A."/>
            <person name="Goldman G.H."/>
            <person name="Rokas A."/>
        </authorList>
    </citation>
    <scope>NUCLEOTIDE SEQUENCE</scope>
    <source>
        <strain evidence="4">CNM-CM6805</strain>
    </source>
</reference>
<evidence type="ECO:0000313" key="4">
    <source>
        <dbReference type="EMBL" id="KAF4226497.1"/>
    </source>
</evidence>